<sequence>MLKPIKVAFIRLTAMGDIIHSASILPFLHQQLSQTHNPTFHWYVDSSFKEILESSPFVDKLIAIPLKQSIQQKSFKNLYLIYKTLKSESYDIVIDLQGLIKSAIVGKILHSKKYVGFDFKSAKESLAALFYTQKVHIPYHEHILLRNATLAFNALNLPTPNLQTLFNPKPFLSFNPALTPQLPKNSKNILFVLETSKPNKTYPKSLFLELVKLFNAIGISPILLTHKTTINDSSLHFYHFTNLSLNAIKALLAQMDLIIGGDTGITHLAWALQKPSITLFGATPPKRFHLQTSINLYLVATPDNTNKKSYDKKNFSIQTIPPQEIFNLAKSLLERKI</sequence>
<protein>
    <recommendedName>
        <fullName evidence="11">Lipopolysaccharide heptosyltransferase 1</fullName>
        <ecNumber evidence="10">2.4.99.23</ecNumber>
    </recommendedName>
    <alternativeName>
        <fullName evidence="12">ADP-heptose:lipopolysaccharide heptosyltransferase I</fullName>
    </alternativeName>
</protein>
<dbReference type="GO" id="GO:0005829">
    <property type="term" value="C:cytosol"/>
    <property type="evidence" value="ECO:0007669"/>
    <property type="project" value="TreeGrafter"/>
</dbReference>
<evidence type="ECO:0000256" key="2">
    <source>
        <dbReference type="ARBA" id="ARBA00004713"/>
    </source>
</evidence>
<evidence type="ECO:0000256" key="1">
    <source>
        <dbReference type="ARBA" id="ARBA00004515"/>
    </source>
</evidence>
<name>A0A377PYD6_9HELI</name>
<evidence type="ECO:0000256" key="7">
    <source>
        <dbReference type="ARBA" id="ARBA00022985"/>
    </source>
</evidence>
<evidence type="ECO:0000256" key="4">
    <source>
        <dbReference type="ARBA" id="ARBA00022519"/>
    </source>
</evidence>
<evidence type="ECO:0000256" key="3">
    <source>
        <dbReference type="ARBA" id="ARBA00022475"/>
    </source>
</evidence>
<dbReference type="EMBL" id="UGJF01000001">
    <property type="protein sequence ID" value="STQ87510.1"/>
    <property type="molecule type" value="Genomic_DNA"/>
</dbReference>
<dbReference type="PANTHER" id="PTHR30160">
    <property type="entry name" value="TETRAACYLDISACCHARIDE 4'-KINASE-RELATED"/>
    <property type="match status" value="1"/>
</dbReference>
<evidence type="ECO:0000256" key="6">
    <source>
        <dbReference type="ARBA" id="ARBA00022679"/>
    </source>
</evidence>
<keyword evidence="4" id="KW-0997">Cell inner membrane</keyword>
<dbReference type="Proteomes" id="UP000255269">
    <property type="component" value="Unassembled WGS sequence"/>
</dbReference>
<evidence type="ECO:0000256" key="12">
    <source>
        <dbReference type="ARBA" id="ARBA00044330"/>
    </source>
</evidence>
<dbReference type="GO" id="GO:0005886">
    <property type="term" value="C:plasma membrane"/>
    <property type="evidence" value="ECO:0007669"/>
    <property type="project" value="UniProtKB-SubCell"/>
</dbReference>
<dbReference type="PANTHER" id="PTHR30160:SF19">
    <property type="entry name" value="LIPOPOLYSACCHARIDE HEPTOSYLTRANSFERASE 1"/>
    <property type="match status" value="1"/>
</dbReference>
<evidence type="ECO:0000256" key="9">
    <source>
        <dbReference type="ARBA" id="ARBA00043995"/>
    </source>
</evidence>
<dbReference type="InterPro" id="IPR051199">
    <property type="entry name" value="LPS_LOS_Heptosyltrfase"/>
</dbReference>
<dbReference type="InterPro" id="IPR002201">
    <property type="entry name" value="Glyco_trans_9"/>
</dbReference>
<comment type="pathway">
    <text evidence="2">Bacterial outer membrane biogenesis; LPS core biosynthesis.</text>
</comment>
<evidence type="ECO:0000256" key="11">
    <source>
        <dbReference type="ARBA" id="ARBA00044190"/>
    </source>
</evidence>
<dbReference type="GO" id="GO:0009244">
    <property type="term" value="P:lipopolysaccharide core region biosynthetic process"/>
    <property type="evidence" value="ECO:0007669"/>
    <property type="project" value="InterPro"/>
</dbReference>
<dbReference type="CDD" id="cd03789">
    <property type="entry name" value="GT9_LPS_heptosyltransferase"/>
    <property type="match status" value="1"/>
</dbReference>
<proteinExistence type="inferred from homology"/>
<dbReference type="Gene3D" id="3.40.50.2000">
    <property type="entry name" value="Glycogen Phosphorylase B"/>
    <property type="match status" value="2"/>
</dbReference>
<gene>
    <name evidence="14" type="primary">rfaC</name>
    <name evidence="14" type="ORF">NCTC13156_00329</name>
</gene>
<evidence type="ECO:0000313" key="15">
    <source>
        <dbReference type="Proteomes" id="UP000255269"/>
    </source>
</evidence>
<accession>A0A377PYD6</accession>
<organism evidence="14 15">
    <name type="scientific">Helicobacter pullorum</name>
    <dbReference type="NCBI Taxonomy" id="35818"/>
    <lineage>
        <taxon>Bacteria</taxon>
        <taxon>Pseudomonadati</taxon>
        <taxon>Campylobacterota</taxon>
        <taxon>Epsilonproteobacteria</taxon>
        <taxon>Campylobacterales</taxon>
        <taxon>Helicobacteraceae</taxon>
        <taxon>Helicobacter</taxon>
    </lineage>
</organism>
<dbReference type="NCBIfam" id="TIGR02193">
    <property type="entry name" value="heptsyl_trn_I"/>
    <property type="match status" value="1"/>
</dbReference>
<comment type="subcellular location">
    <subcellularLocation>
        <location evidence="1">Cell inner membrane</location>
        <topology evidence="1">Peripheral membrane protein</topology>
        <orientation evidence="1">Cytoplasmic side</orientation>
    </subcellularLocation>
</comment>
<reference evidence="14 15" key="1">
    <citation type="submission" date="2018-06" db="EMBL/GenBank/DDBJ databases">
        <authorList>
            <consortium name="Pathogen Informatics"/>
            <person name="Doyle S."/>
        </authorList>
    </citation>
    <scope>NUCLEOTIDE SEQUENCE [LARGE SCALE GENOMIC DNA]</scope>
    <source>
        <strain evidence="14 15">NCTC13156</strain>
    </source>
</reference>
<keyword evidence="3" id="KW-1003">Cell membrane</keyword>
<dbReference type="EC" id="2.4.99.23" evidence="10"/>
<evidence type="ECO:0000313" key="14">
    <source>
        <dbReference type="EMBL" id="STQ87510.1"/>
    </source>
</evidence>
<dbReference type="RefSeq" id="WP_115056674.1">
    <property type="nucleotide sequence ID" value="NZ_UGJF01000001.1"/>
</dbReference>
<dbReference type="InterPro" id="IPR011908">
    <property type="entry name" value="LipoPS_heptosylTferase-I"/>
</dbReference>
<evidence type="ECO:0000256" key="10">
    <source>
        <dbReference type="ARBA" id="ARBA00044041"/>
    </source>
</evidence>
<comment type="similarity">
    <text evidence="9">Belongs to the glycosyltransferase 9 family.</text>
</comment>
<dbReference type="AlphaFoldDB" id="A0A377PYD6"/>
<evidence type="ECO:0000256" key="5">
    <source>
        <dbReference type="ARBA" id="ARBA00022676"/>
    </source>
</evidence>
<keyword evidence="8" id="KW-0472">Membrane</keyword>
<keyword evidence="7" id="KW-0448">Lipopolysaccharide biosynthesis</keyword>
<dbReference type="Pfam" id="PF01075">
    <property type="entry name" value="Glyco_transf_9"/>
    <property type="match status" value="1"/>
</dbReference>
<evidence type="ECO:0000256" key="13">
    <source>
        <dbReference type="ARBA" id="ARBA00049201"/>
    </source>
</evidence>
<dbReference type="SUPFAM" id="SSF53756">
    <property type="entry name" value="UDP-Glycosyltransferase/glycogen phosphorylase"/>
    <property type="match status" value="1"/>
</dbReference>
<comment type="catalytic activity">
    <reaction evidence="13">
        <text>an alpha-Kdo-(2-&gt;4)-alpha-Kdo-(2-&gt;6)-lipid A + ADP-L-glycero-beta-D-manno-heptose = an L-alpha-D-Hep-(1-&gt;5)-[alpha-Kdo-(2-&gt;4)]-alpha-Kdo-(2-&gt;6)-lipid A + ADP + H(+)</text>
        <dbReference type="Rhea" id="RHEA:74067"/>
        <dbReference type="ChEBI" id="CHEBI:15378"/>
        <dbReference type="ChEBI" id="CHEBI:61506"/>
        <dbReference type="ChEBI" id="CHEBI:176431"/>
        <dbReference type="ChEBI" id="CHEBI:193068"/>
        <dbReference type="ChEBI" id="CHEBI:456216"/>
        <dbReference type="EC" id="2.4.99.23"/>
    </reaction>
</comment>
<keyword evidence="5" id="KW-0328">Glycosyltransferase</keyword>
<evidence type="ECO:0000256" key="8">
    <source>
        <dbReference type="ARBA" id="ARBA00023136"/>
    </source>
</evidence>
<keyword evidence="6 14" id="KW-0808">Transferase</keyword>
<dbReference type="GO" id="GO:0008713">
    <property type="term" value="F:ADP-heptose-lipopolysaccharide heptosyltransferase activity"/>
    <property type="evidence" value="ECO:0007669"/>
    <property type="project" value="TreeGrafter"/>
</dbReference>